<feature type="transmembrane region" description="Helical" evidence="6">
    <location>
        <begin position="97"/>
        <end position="114"/>
    </location>
</feature>
<keyword evidence="3 6" id="KW-0812">Transmembrane</keyword>
<keyword evidence="4 6" id="KW-1133">Transmembrane helix</keyword>
<keyword evidence="8" id="KW-1185">Reference proteome</keyword>
<dbReference type="STRING" id="1758689.SGUI_0298"/>
<protein>
    <recommendedName>
        <fullName evidence="6">Probable membrane transporter protein</fullName>
    </recommendedName>
</protein>
<feature type="transmembrane region" description="Helical" evidence="6">
    <location>
        <begin position="198"/>
        <end position="219"/>
    </location>
</feature>
<dbReference type="InterPro" id="IPR002781">
    <property type="entry name" value="TM_pro_TauE-like"/>
</dbReference>
<feature type="transmembrane region" description="Helical" evidence="6">
    <location>
        <begin position="231"/>
        <end position="253"/>
    </location>
</feature>
<evidence type="ECO:0000256" key="1">
    <source>
        <dbReference type="ARBA" id="ARBA00004141"/>
    </source>
</evidence>
<evidence type="ECO:0000256" key="6">
    <source>
        <dbReference type="RuleBase" id="RU363041"/>
    </source>
</evidence>
<dbReference type="PATRIC" id="fig|1758689.4.peg.303"/>
<gene>
    <name evidence="7" type="ORF">SGUI_0298</name>
</gene>
<sequence length="254" mass="25722">MLVLVLLLAALVGVTLGLLGGGGSILMVPLLVYVAGMETKEAIATSLLVVGVTSAVGAVSHARAGRVQWRTGLVFGVAGMAGAYAGGRLAAYVPGHWLLVGFAAMMLATAFAMLRGRREVDPRKVHDHLPVPQVVLEGLVVGLVTGLVGAGGGFLVVPALALLGGLPMPVAVGTSLVVIAMKSAAGLGGYLASVHIDWTTAGLVTAAAVVGALVGGPLAGRIRPDRLRTMFGWFVLVMAAFIILQEVVVPALAR</sequence>
<dbReference type="OrthoDB" id="528320at2"/>
<evidence type="ECO:0000313" key="8">
    <source>
        <dbReference type="Proteomes" id="UP000092482"/>
    </source>
</evidence>
<accession>A0A1B1N8F6</accession>
<comment type="subcellular location">
    <subcellularLocation>
        <location evidence="6">Cell membrane</location>
        <topology evidence="6">Multi-pass membrane protein</topology>
    </subcellularLocation>
    <subcellularLocation>
        <location evidence="1">Membrane</location>
        <topology evidence="1">Multi-pass membrane protein</topology>
    </subcellularLocation>
</comment>
<feature type="transmembrane region" description="Helical" evidence="6">
    <location>
        <begin position="72"/>
        <end position="91"/>
    </location>
</feature>
<dbReference type="InterPro" id="IPR051598">
    <property type="entry name" value="TSUP/Inactive_protease-like"/>
</dbReference>
<evidence type="ECO:0000256" key="2">
    <source>
        <dbReference type="ARBA" id="ARBA00009142"/>
    </source>
</evidence>
<organism evidence="7 8">
    <name type="scientific">Serinicoccus hydrothermalis</name>
    <dbReference type="NCBI Taxonomy" id="1758689"/>
    <lineage>
        <taxon>Bacteria</taxon>
        <taxon>Bacillati</taxon>
        <taxon>Actinomycetota</taxon>
        <taxon>Actinomycetes</taxon>
        <taxon>Micrococcales</taxon>
        <taxon>Ornithinimicrobiaceae</taxon>
        <taxon>Serinicoccus</taxon>
    </lineage>
</organism>
<dbReference type="Pfam" id="PF01925">
    <property type="entry name" value="TauE"/>
    <property type="match status" value="1"/>
</dbReference>
<evidence type="ECO:0000256" key="4">
    <source>
        <dbReference type="ARBA" id="ARBA00022989"/>
    </source>
</evidence>
<dbReference type="EMBL" id="CP014989">
    <property type="protein sequence ID" value="ANS77694.1"/>
    <property type="molecule type" value="Genomic_DNA"/>
</dbReference>
<reference evidence="7 8" key="1">
    <citation type="submission" date="2016-03" db="EMBL/GenBank/DDBJ databases">
        <title>Shallow-sea hydrothermal system.</title>
        <authorList>
            <person name="Tang K."/>
        </authorList>
    </citation>
    <scope>NUCLEOTIDE SEQUENCE [LARGE SCALE GENOMIC DNA]</scope>
    <source>
        <strain evidence="7 8">JLT9</strain>
    </source>
</reference>
<dbReference type="Proteomes" id="UP000092482">
    <property type="component" value="Chromosome"/>
</dbReference>
<name>A0A1B1N8F6_9MICO</name>
<evidence type="ECO:0000313" key="7">
    <source>
        <dbReference type="EMBL" id="ANS77694.1"/>
    </source>
</evidence>
<keyword evidence="6" id="KW-1003">Cell membrane</keyword>
<dbReference type="PANTHER" id="PTHR43701:SF2">
    <property type="entry name" value="MEMBRANE TRANSPORTER PROTEIN YJNA-RELATED"/>
    <property type="match status" value="1"/>
</dbReference>
<feature type="transmembrane region" description="Helical" evidence="6">
    <location>
        <begin position="134"/>
        <end position="164"/>
    </location>
</feature>
<dbReference type="GO" id="GO:0005886">
    <property type="term" value="C:plasma membrane"/>
    <property type="evidence" value="ECO:0007669"/>
    <property type="project" value="UniProtKB-SubCell"/>
</dbReference>
<feature type="transmembrane region" description="Helical" evidence="6">
    <location>
        <begin position="170"/>
        <end position="191"/>
    </location>
</feature>
<dbReference type="AlphaFoldDB" id="A0A1B1N8F6"/>
<feature type="transmembrane region" description="Helical" evidence="6">
    <location>
        <begin position="41"/>
        <end position="60"/>
    </location>
</feature>
<evidence type="ECO:0000256" key="5">
    <source>
        <dbReference type="ARBA" id="ARBA00023136"/>
    </source>
</evidence>
<dbReference type="PANTHER" id="PTHR43701">
    <property type="entry name" value="MEMBRANE TRANSPORTER PROTEIN MJ0441-RELATED"/>
    <property type="match status" value="1"/>
</dbReference>
<comment type="similarity">
    <text evidence="2 6">Belongs to the 4-toluene sulfonate uptake permease (TSUP) (TC 2.A.102) family.</text>
</comment>
<proteinExistence type="inferred from homology"/>
<evidence type="ECO:0000256" key="3">
    <source>
        <dbReference type="ARBA" id="ARBA00022692"/>
    </source>
</evidence>
<dbReference type="KEGG" id="serj:SGUI_0298"/>
<keyword evidence="5 6" id="KW-0472">Membrane</keyword>